<dbReference type="SMART" id="SM00487">
    <property type="entry name" value="DEXDc"/>
    <property type="match status" value="1"/>
</dbReference>
<dbReference type="InterPro" id="IPR001650">
    <property type="entry name" value="Helicase_C-like"/>
</dbReference>
<organism evidence="3 4">
    <name type="scientific">Treponema succinifaciens (strain ATCC 33096 / DSM 2489 / 6091)</name>
    <dbReference type="NCBI Taxonomy" id="869209"/>
    <lineage>
        <taxon>Bacteria</taxon>
        <taxon>Pseudomonadati</taxon>
        <taxon>Spirochaetota</taxon>
        <taxon>Spirochaetia</taxon>
        <taxon>Spirochaetales</taxon>
        <taxon>Treponemataceae</taxon>
        <taxon>Treponema</taxon>
    </lineage>
</organism>
<dbReference type="OrthoDB" id="9802848at2"/>
<evidence type="ECO:0000259" key="2">
    <source>
        <dbReference type="PROSITE" id="PS51194"/>
    </source>
</evidence>
<dbReference type="SUPFAM" id="SSF52540">
    <property type="entry name" value="P-loop containing nucleoside triphosphate hydrolases"/>
    <property type="match status" value="1"/>
</dbReference>
<dbReference type="HOGENOM" id="CLU_021640_0_0_12"/>
<dbReference type="InterPro" id="IPR006935">
    <property type="entry name" value="Helicase/UvrB_N"/>
</dbReference>
<dbReference type="eggNOG" id="COG1061">
    <property type="taxonomic scope" value="Bacteria"/>
</dbReference>
<dbReference type="PANTHER" id="PTHR47396:SF1">
    <property type="entry name" value="ATP-DEPENDENT HELICASE IRC3-RELATED"/>
    <property type="match status" value="1"/>
</dbReference>
<feature type="domain" description="Helicase C-terminal" evidence="2">
    <location>
        <begin position="450"/>
        <end position="630"/>
    </location>
</feature>
<sequence>MVESSFFNHLMPKETVWYSNGGKSDFYVLNNKVVIIDSGICRTNSKNLIDINYSLLTDKQNSYMKEFSEVYRFLKEDEESARDFLFSDKNKHSENPEIKNERQKTAASREDFAESSPLEFYFEEEFSKVYGESSLSFLNKEYSITDENGDTFFLDYLVHTDDGDIAVEENGINYHHPQIIGTEKYRKQLAKQNECTKWGIKLYRFSTEDCKFEEKIQDDIKRFFGSDTKKFNQSGIIASRAIKLYEHQKLTLEDIQKSRKNGVSTFLVVLPTAAGKSKIIEEDLKHFSKQTKDFKALILAPNKDIIEDWKKRISKNLPALTQKIDIKTYSFLARNYRKFSANEYSYIVADEAHHAVAPTYKRVIQYFLPDFLIGLTATDQRPDKKKLESIFGAYKTQLSLSEAMRRGIVAQANVYRIETNVDLSKIRFNGKDYVNADLEKSIRVTSRNKLIAEILKKYFSSGKFQNEQGLIFCVNTNHSKEMAKILNSYGISAASYTSRDLDAEKTMKDFSDEKIRFLCTCNMISEGWDYPSLKIIVMARPTLSKVMYLQQIGRGLRKTSTKENVFIIDVVDEYGAMVQPCTMHSIFANPYYVPFGLITKNDYKQGEMLTVDGLSERIERIVKVDIDDFSEKYKDFLSIEQLAREFFVSTGTITFWIKAKKIIPDAVFPFGTKKIFMFSPQNMENIRKKLNIPEHNEKTLHKDFFDFLDQRDYTLSYKMPFLLSLLKNANSIGEAKIDYVLKDYIQFYKDRLNLNLPVDKKSCPYTSEFLKNEKLCKENMITNPFEKFERKRFMFISKDLGIIAINSALWDSFSKNDILKIKTQLLEDLRNYYKNLGNIIEENQLVNFAKGYIYATKVVQKEPELLVADSTNLNSGEN</sequence>
<proteinExistence type="predicted"/>
<dbReference type="EMBL" id="CP002631">
    <property type="protein sequence ID" value="AEB14547.1"/>
    <property type="molecule type" value="Genomic_DNA"/>
</dbReference>
<dbReference type="InterPro" id="IPR014001">
    <property type="entry name" value="Helicase_ATP-bd"/>
</dbReference>
<name>F2NSB1_TRES6</name>
<dbReference type="GO" id="GO:0016787">
    <property type="term" value="F:hydrolase activity"/>
    <property type="evidence" value="ECO:0007669"/>
    <property type="project" value="InterPro"/>
</dbReference>
<dbReference type="InterPro" id="IPR027417">
    <property type="entry name" value="P-loop_NTPase"/>
</dbReference>
<dbReference type="InterPro" id="IPR050742">
    <property type="entry name" value="Helicase_Restrict-Modif_Enz"/>
</dbReference>
<gene>
    <name evidence="3" type="ordered locus">Tresu_1648</name>
</gene>
<dbReference type="PROSITE" id="PS51192">
    <property type="entry name" value="HELICASE_ATP_BIND_1"/>
    <property type="match status" value="1"/>
</dbReference>
<dbReference type="PROSITE" id="PS51194">
    <property type="entry name" value="HELICASE_CTER"/>
    <property type="match status" value="1"/>
</dbReference>
<dbReference type="GO" id="GO:0005524">
    <property type="term" value="F:ATP binding"/>
    <property type="evidence" value="ECO:0007669"/>
    <property type="project" value="InterPro"/>
</dbReference>
<evidence type="ECO:0000313" key="3">
    <source>
        <dbReference type="EMBL" id="AEB14547.1"/>
    </source>
</evidence>
<dbReference type="Proteomes" id="UP000006852">
    <property type="component" value="Chromosome"/>
</dbReference>
<dbReference type="STRING" id="869209.Tresu_1648"/>
<dbReference type="GO" id="GO:0003677">
    <property type="term" value="F:DNA binding"/>
    <property type="evidence" value="ECO:0007669"/>
    <property type="project" value="InterPro"/>
</dbReference>
<dbReference type="Pfam" id="PF04851">
    <property type="entry name" value="ResIII"/>
    <property type="match status" value="1"/>
</dbReference>
<dbReference type="GO" id="GO:0005829">
    <property type="term" value="C:cytosol"/>
    <property type="evidence" value="ECO:0007669"/>
    <property type="project" value="TreeGrafter"/>
</dbReference>
<dbReference type="Gene3D" id="3.40.50.300">
    <property type="entry name" value="P-loop containing nucleotide triphosphate hydrolases"/>
    <property type="match status" value="2"/>
</dbReference>
<protein>
    <submittedName>
        <fullName evidence="3">Type III restriction protein res subunit</fullName>
    </submittedName>
</protein>
<evidence type="ECO:0000259" key="1">
    <source>
        <dbReference type="PROSITE" id="PS51192"/>
    </source>
</evidence>
<dbReference type="Pfam" id="PF00271">
    <property type="entry name" value="Helicase_C"/>
    <property type="match status" value="1"/>
</dbReference>
<dbReference type="PANTHER" id="PTHR47396">
    <property type="entry name" value="TYPE I RESTRICTION ENZYME ECOKI R PROTEIN"/>
    <property type="match status" value="1"/>
</dbReference>
<keyword evidence="4" id="KW-1185">Reference proteome</keyword>
<accession>F2NSB1</accession>
<dbReference type="AlphaFoldDB" id="F2NSB1"/>
<dbReference type="SMART" id="SM00490">
    <property type="entry name" value="HELICc"/>
    <property type="match status" value="1"/>
</dbReference>
<evidence type="ECO:0000313" key="4">
    <source>
        <dbReference type="Proteomes" id="UP000006852"/>
    </source>
</evidence>
<dbReference type="KEGG" id="tsu:Tresu_1648"/>
<reference evidence="4" key="2">
    <citation type="submission" date="2011-04" db="EMBL/GenBank/DDBJ databases">
        <title>The complete genome of chromosome of Treponema succinifaciens DSM 2489.</title>
        <authorList>
            <person name="Lucas S."/>
            <person name="Copeland A."/>
            <person name="Lapidus A."/>
            <person name="Bruce D."/>
            <person name="Goodwin L."/>
            <person name="Pitluck S."/>
            <person name="Peters L."/>
            <person name="Kyrpides N."/>
            <person name="Mavromatis K."/>
            <person name="Ivanova N."/>
            <person name="Ovchinnikova G."/>
            <person name="Teshima H."/>
            <person name="Detter J.C."/>
            <person name="Tapia R."/>
            <person name="Han C."/>
            <person name="Land M."/>
            <person name="Hauser L."/>
            <person name="Markowitz V."/>
            <person name="Cheng J.-F."/>
            <person name="Hugenholtz P."/>
            <person name="Woyke T."/>
            <person name="Wu D."/>
            <person name="Gronow S."/>
            <person name="Wellnitz S."/>
            <person name="Brambilla E."/>
            <person name="Klenk H.-P."/>
            <person name="Eisen J.A."/>
        </authorList>
    </citation>
    <scope>NUCLEOTIDE SEQUENCE [LARGE SCALE GENOMIC DNA]</scope>
    <source>
        <strain evidence="4">ATCC 33096 / DSM 2489 / 6091</strain>
    </source>
</reference>
<reference evidence="3 4" key="1">
    <citation type="journal article" date="2011" name="Stand. Genomic Sci.">
        <title>Complete genome sequence of Treponema succinifaciens type strain (6091).</title>
        <authorList>
            <person name="Han C."/>
            <person name="Gronow S."/>
            <person name="Teshima H."/>
            <person name="Lapidus A."/>
            <person name="Nolan M."/>
            <person name="Lucas S."/>
            <person name="Hammon N."/>
            <person name="Deshpande S."/>
            <person name="Cheng J.F."/>
            <person name="Zeytun A."/>
            <person name="Tapia R."/>
            <person name="Goodwin L."/>
            <person name="Pitluck S."/>
            <person name="Liolios K."/>
            <person name="Pagani I."/>
            <person name="Ivanova N."/>
            <person name="Mavromatis K."/>
            <person name="Mikhailova N."/>
            <person name="Huntemann M."/>
            <person name="Pati A."/>
            <person name="Chen A."/>
            <person name="Palaniappan K."/>
            <person name="Land M."/>
            <person name="Hauser L."/>
            <person name="Brambilla E.M."/>
            <person name="Rohde M."/>
            <person name="Goker M."/>
            <person name="Woyke T."/>
            <person name="Bristow J."/>
            <person name="Eisen J.A."/>
            <person name="Markowitz V."/>
            <person name="Hugenholtz P."/>
            <person name="Kyrpides N.C."/>
            <person name="Klenk H.P."/>
            <person name="Detter J.C."/>
        </authorList>
    </citation>
    <scope>NUCLEOTIDE SEQUENCE [LARGE SCALE GENOMIC DNA]</scope>
    <source>
        <strain evidence="4">ATCC 33096 / DSM 2489 / 6091</strain>
    </source>
</reference>
<feature type="domain" description="Helicase ATP-binding" evidence="1">
    <location>
        <begin position="257"/>
        <end position="397"/>
    </location>
</feature>